<evidence type="ECO:0000259" key="2">
    <source>
        <dbReference type="Pfam" id="PF22768"/>
    </source>
</evidence>
<dbReference type="InterPro" id="IPR008841">
    <property type="entry name" value="Siphovirus-type_tail_N"/>
</dbReference>
<dbReference type="Gene3D" id="2.60.120.860">
    <property type="match status" value="1"/>
</dbReference>
<feature type="domain" description="Siphovirus-type tail component C-terminal" evidence="2">
    <location>
        <begin position="411"/>
        <end position="495"/>
    </location>
</feature>
<dbReference type="InterPro" id="IPR054738">
    <property type="entry name" value="Siphovirus-type_tail_C"/>
</dbReference>
<evidence type="ECO:0000313" key="4">
    <source>
        <dbReference type="Proteomes" id="UP000192932"/>
    </source>
</evidence>
<evidence type="ECO:0000313" key="3">
    <source>
        <dbReference type="EMBL" id="ARJ20121.1"/>
    </source>
</evidence>
<dbReference type="Pfam" id="PF05709">
    <property type="entry name" value="Sipho_tail"/>
    <property type="match status" value="1"/>
</dbReference>
<dbReference type="Pfam" id="PF22768">
    <property type="entry name" value="SPP1_Dit"/>
    <property type="match status" value="1"/>
</dbReference>
<name>A0A1W6A2R8_BACMY</name>
<dbReference type="AlphaFoldDB" id="A0A1W6A2R8"/>
<protein>
    <submittedName>
        <fullName evidence="3">Phage tail protein</fullName>
    </submittedName>
</protein>
<dbReference type="Gene3D" id="2.40.30.200">
    <property type="match status" value="1"/>
</dbReference>
<gene>
    <name evidence="3" type="ORF">B7492_02085</name>
</gene>
<dbReference type="NCBIfam" id="TIGR01633">
    <property type="entry name" value="phi3626_gp14_N"/>
    <property type="match status" value="1"/>
</dbReference>
<dbReference type="RefSeq" id="WP_085308824.1">
    <property type="nucleotide sequence ID" value="NZ_CP020743.1"/>
</dbReference>
<reference evidence="3 4" key="1">
    <citation type="submission" date="2017-04" db="EMBL/GenBank/DDBJ databases">
        <title>The Characteristic of a Fine Plant Growth-Promoting Rhizobacteria Bacillus mycoides Gnyt1 and its Whole Genome Sequencing Analysis.</title>
        <authorList>
            <person name="Li J.H."/>
            <person name="Yao T."/>
        </authorList>
    </citation>
    <scope>NUCLEOTIDE SEQUENCE [LARGE SCALE GENOMIC DNA]</scope>
    <source>
        <strain evidence="3 4">Gnyt1</strain>
    </source>
</reference>
<dbReference type="Proteomes" id="UP000192932">
    <property type="component" value="Chromosome"/>
</dbReference>
<organism evidence="3 4">
    <name type="scientific">Bacillus mycoides</name>
    <dbReference type="NCBI Taxonomy" id="1405"/>
    <lineage>
        <taxon>Bacteria</taxon>
        <taxon>Bacillati</taxon>
        <taxon>Bacillota</taxon>
        <taxon>Bacilli</taxon>
        <taxon>Bacillales</taxon>
        <taxon>Bacillaceae</taxon>
        <taxon>Bacillus</taxon>
        <taxon>Bacillus cereus group</taxon>
    </lineage>
</organism>
<accession>A0A1W6A2R8</accession>
<evidence type="ECO:0000259" key="1">
    <source>
        <dbReference type="Pfam" id="PF05709"/>
    </source>
</evidence>
<dbReference type="EMBL" id="CP020743">
    <property type="protein sequence ID" value="ARJ20121.1"/>
    <property type="molecule type" value="Genomic_DNA"/>
</dbReference>
<dbReference type="InterPro" id="IPR006520">
    <property type="entry name" value="Dit_BPSPP_N"/>
</dbReference>
<feature type="domain" description="Siphovirus-type tail component RIFT-related" evidence="1">
    <location>
        <begin position="19"/>
        <end position="124"/>
    </location>
</feature>
<proteinExistence type="predicted"/>
<sequence length="496" mass="57118">MGKLSFTFNNIRKDYIQMLVGRKRPSWATIKRNLVRVPHRPGAFFIHTETEERRIDVPLVIKAKKDMADLQKIKEDLANWLYTEQPAELVFDDELDRTYLAFIDGSIDLDEMVNRGKGVITFVCPMPYKLGKTNTHTFTQNWSTEITSYFTNKGSVEAPALIEMTAKKPSTFLDVWFGEYPHNRDYFRIGYPLTVEETTVQERERVMWDEMTTAVGWTPVTGVFDDMKGTGSFKSRDGYALYCQDYGQEKGFHGAIAKKNIPGGPLQDFEMETWVRLKSKSIGEMGRVEVLLLDDTSNIVTRINMNDLYWDAEMSKAYMRIGNVGTPNSIRKLVDTSGAHPNTFNQFYGRLRIARRGKEWSVYVARFRDGTEIDDASLVERWIDETGNPMTERKIAQVMISIMNWDVNKPVDVMQIDDLKIWKVNKVPSNTKPYIFDTGDKIVIDTERSLVTINGKNAINIKDIFSNFPKVISGDNRIDIMPPDVNATVSYRERYR</sequence>